<dbReference type="GO" id="GO:0009360">
    <property type="term" value="C:DNA polymerase III complex"/>
    <property type="evidence" value="ECO:0007669"/>
    <property type="project" value="InterPro"/>
</dbReference>
<evidence type="ECO:0000256" key="4">
    <source>
        <dbReference type="ARBA" id="ARBA00022705"/>
    </source>
</evidence>
<dbReference type="InterPro" id="IPR050238">
    <property type="entry name" value="DNA_Rep/Repair_Clamp_Loader"/>
</dbReference>
<evidence type="ECO:0000256" key="7">
    <source>
        <dbReference type="ARBA" id="ARBA00022833"/>
    </source>
</evidence>
<keyword evidence="7" id="KW-0862">Zinc</keyword>
<dbReference type="Pfam" id="PF13177">
    <property type="entry name" value="DNA_pol3_delta2"/>
    <property type="match status" value="1"/>
</dbReference>
<dbReference type="SMART" id="SM00382">
    <property type="entry name" value="AAA"/>
    <property type="match status" value="1"/>
</dbReference>
<dbReference type="Gene3D" id="3.40.50.300">
    <property type="entry name" value="P-loop containing nucleotide triphosphate hydrolases"/>
    <property type="match status" value="1"/>
</dbReference>
<proteinExistence type="inferred from homology"/>
<organism evidence="14 15">
    <name type="scientific">Candidatus Kuenenbacteria bacterium HGW-Kuenenbacteria-1</name>
    <dbReference type="NCBI Taxonomy" id="2013812"/>
    <lineage>
        <taxon>Bacteria</taxon>
        <taxon>Candidatus Kueneniibacteriota</taxon>
    </lineage>
</organism>
<evidence type="ECO:0000256" key="2">
    <source>
        <dbReference type="ARBA" id="ARBA00022679"/>
    </source>
</evidence>
<evidence type="ECO:0000313" key="14">
    <source>
        <dbReference type="EMBL" id="PKL72664.1"/>
    </source>
</evidence>
<dbReference type="EC" id="2.7.7.7" evidence="11"/>
<evidence type="ECO:0000256" key="12">
    <source>
        <dbReference type="SAM" id="MobiDB-lite"/>
    </source>
</evidence>
<name>A0A2N1UP37_9BACT</name>
<comment type="caution">
    <text evidence="14">The sequence shown here is derived from an EMBL/GenBank/DDBJ whole genome shotgun (WGS) entry which is preliminary data.</text>
</comment>
<dbReference type="PANTHER" id="PTHR11669:SF0">
    <property type="entry name" value="PROTEIN STICHEL-LIKE 2"/>
    <property type="match status" value="1"/>
</dbReference>
<dbReference type="Proteomes" id="UP000233414">
    <property type="component" value="Unassembled WGS sequence"/>
</dbReference>
<keyword evidence="6 11" id="KW-0547">Nucleotide-binding</keyword>
<keyword evidence="5" id="KW-0479">Metal-binding</keyword>
<dbReference type="GO" id="GO:0046872">
    <property type="term" value="F:metal ion binding"/>
    <property type="evidence" value="ECO:0007669"/>
    <property type="project" value="UniProtKB-KW"/>
</dbReference>
<dbReference type="NCBIfam" id="NF004046">
    <property type="entry name" value="PRK05563.1"/>
    <property type="match status" value="1"/>
</dbReference>
<evidence type="ECO:0000313" key="15">
    <source>
        <dbReference type="Proteomes" id="UP000233414"/>
    </source>
</evidence>
<dbReference type="GO" id="GO:0006261">
    <property type="term" value="P:DNA-templated DNA replication"/>
    <property type="evidence" value="ECO:0007669"/>
    <property type="project" value="TreeGrafter"/>
</dbReference>
<comment type="function">
    <text evidence="11">DNA polymerase III is a complex, multichain enzyme responsible for most of the replicative synthesis in bacteria. This DNA polymerase also exhibits 3' to 5' exonuclease activity.</text>
</comment>
<dbReference type="GO" id="GO:0003677">
    <property type="term" value="F:DNA binding"/>
    <property type="evidence" value="ECO:0007669"/>
    <property type="project" value="InterPro"/>
</dbReference>
<dbReference type="EMBL" id="PGYQ01000001">
    <property type="protein sequence ID" value="PKL72664.1"/>
    <property type="molecule type" value="Genomic_DNA"/>
</dbReference>
<sequence length="531" mass="61872">MNLTLYRKYRPQTFKDLVGQDHIKITLENQIKTNQINHAYLFSGPRGTGKTTCARLLAKAINCKNRNKKDAEPCNKCTFCNEISEGKSLDIMEIDAASQTGVDNVRENIIENSRFIPHNLNYKIFIIDEAHMLSLSAFNALLKILEEPPAHIIFILATTEIHKIPETIISRCQQFNFKKINFLEITKKLEKICDLEKIKVDPQIIKNIAHQSQGYLRNAESLLGQILVLGEKEINLEQAELILPHSNFNLILELLEHLFENNKKATLILINKLVEQGIDLKYFINDCIEIMRKILLIKIDLNLNNFSQEMDKEIEKKILKLTEKINIKKLSKAIEILIKTQKELGETDIIQLPLEIAILEIIENDEIIEQENNKTMEQKNNFVRAYPCVRPENNEAKSEKRKAKNNETENLKSETLNKESKIKLEEIKEKWGKILEKIKKHNHSIFTFLRTTELLSFKENILQIGFEHKFYQERINDRKNKEIIENILEDILKQKVILKTEILPIKNGFLEENQDKFLNNILNVFDGKIVE</sequence>
<dbReference type="PANTHER" id="PTHR11669">
    <property type="entry name" value="REPLICATION FACTOR C / DNA POLYMERASE III GAMMA-TAU SUBUNIT"/>
    <property type="match status" value="1"/>
</dbReference>
<evidence type="ECO:0000256" key="8">
    <source>
        <dbReference type="ARBA" id="ARBA00022840"/>
    </source>
</evidence>
<dbReference type="Gene3D" id="1.20.272.10">
    <property type="match status" value="1"/>
</dbReference>
<keyword evidence="2 11" id="KW-0808">Transferase</keyword>
<evidence type="ECO:0000256" key="6">
    <source>
        <dbReference type="ARBA" id="ARBA00022741"/>
    </source>
</evidence>
<protein>
    <recommendedName>
        <fullName evidence="11">DNA polymerase III subunit gamma/tau</fullName>
        <ecNumber evidence="11">2.7.7.7</ecNumber>
    </recommendedName>
</protein>
<keyword evidence="8 11" id="KW-0067">ATP-binding</keyword>
<dbReference type="AlphaFoldDB" id="A0A2N1UP37"/>
<dbReference type="InterPro" id="IPR022754">
    <property type="entry name" value="DNA_pol_III_gamma-3"/>
</dbReference>
<gene>
    <name evidence="11" type="primary">dnaX</name>
    <name evidence="14" type="ORF">CVV26_00130</name>
</gene>
<evidence type="ECO:0000256" key="9">
    <source>
        <dbReference type="ARBA" id="ARBA00022932"/>
    </source>
</evidence>
<dbReference type="GO" id="GO:0005524">
    <property type="term" value="F:ATP binding"/>
    <property type="evidence" value="ECO:0007669"/>
    <property type="project" value="UniProtKB-KW"/>
</dbReference>
<dbReference type="NCBIfam" id="TIGR02397">
    <property type="entry name" value="dnaX_nterm"/>
    <property type="match status" value="1"/>
</dbReference>
<dbReference type="SUPFAM" id="SSF48019">
    <property type="entry name" value="post-AAA+ oligomerization domain-like"/>
    <property type="match status" value="1"/>
</dbReference>
<evidence type="ECO:0000259" key="13">
    <source>
        <dbReference type="SMART" id="SM00382"/>
    </source>
</evidence>
<dbReference type="InterPro" id="IPR003593">
    <property type="entry name" value="AAA+_ATPase"/>
</dbReference>
<dbReference type="Gene3D" id="3.30.300.180">
    <property type="match status" value="1"/>
</dbReference>
<dbReference type="Pfam" id="PF12169">
    <property type="entry name" value="DNA_pol3_gamma3"/>
    <property type="match status" value="1"/>
</dbReference>
<evidence type="ECO:0000256" key="3">
    <source>
        <dbReference type="ARBA" id="ARBA00022695"/>
    </source>
</evidence>
<dbReference type="InterPro" id="IPR027417">
    <property type="entry name" value="P-loop_NTPase"/>
</dbReference>
<feature type="region of interest" description="Disordered" evidence="12">
    <location>
        <begin position="393"/>
        <end position="414"/>
    </location>
</feature>
<dbReference type="CDD" id="cd00009">
    <property type="entry name" value="AAA"/>
    <property type="match status" value="1"/>
</dbReference>
<evidence type="ECO:0000256" key="1">
    <source>
        <dbReference type="ARBA" id="ARBA00006360"/>
    </source>
</evidence>
<comment type="catalytic activity">
    <reaction evidence="10 11">
        <text>DNA(n) + a 2'-deoxyribonucleoside 5'-triphosphate = DNA(n+1) + diphosphate</text>
        <dbReference type="Rhea" id="RHEA:22508"/>
        <dbReference type="Rhea" id="RHEA-COMP:17339"/>
        <dbReference type="Rhea" id="RHEA-COMP:17340"/>
        <dbReference type="ChEBI" id="CHEBI:33019"/>
        <dbReference type="ChEBI" id="CHEBI:61560"/>
        <dbReference type="ChEBI" id="CHEBI:173112"/>
        <dbReference type="EC" id="2.7.7.7"/>
    </reaction>
</comment>
<dbReference type="GO" id="GO:0003887">
    <property type="term" value="F:DNA-directed DNA polymerase activity"/>
    <property type="evidence" value="ECO:0007669"/>
    <property type="project" value="UniProtKB-KW"/>
</dbReference>
<keyword evidence="3 11" id="KW-0548">Nucleotidyltransferase</keyword>
<accession>A0A2N1UP37</accession>
<feature type="domain" description="AAA+ ATPase" evidence="13">
    <location>
        <begin position="36"/>
        <end position="181"/>
    </location>
</feature>
<dbReference type="Gene3D" id="1.10.8.60">
    <property type="match status" value="1"/>
</dbReference>
<dbReference type="FunFam" id="3.40.50.300:FF:000014">
    <property type="entry name" value="DNA polymerase III subunit gamma/tau"/>
    <property type="match status" value="1"/>
</dbReference>
<dbReference type="InterPro" id="IPR038454">
    <property type="entry name" value="DnaA_N_sf"/>
</dbReference>
<comment type="subunit">
    <text evidence="11">DNA polymerase III contains a core (composed of alpha, epsilon and theta chains) that associates with a tau subunit. This core dimerizes to form the POLIII' complex. PolIII' associates with the gamma complex (composed of gamma, delta, delta', psi and chi chains) and with the beta chain to form the complete DNA polymerase III complex.</text>
</comment>
<comment type="similarity">
    <text evidence="1 11">Belongs to the DnaX/STICHEL family.</text>
</comment>
<dbReference type="InterPro" id="IPR012763">
    <property type="entry name" value="DNA_pol_III_sug/sutau_N"/>
</dbReference>
<reference evidence="14 15" key="1">
    <citation type="journal article" date="2017" name="ISME J.">
        <title>Potential for microbial H2 and metal transformations associated with novel bacteria and archaea in deep terrestrial subsurface sediments.</title>
        <authorList>
            <person name="Hernsdorf A.W."/>
            <person name="Amano Y."/>
            <person name="Miyakawa K."/>
            <person name="Ise K."/>
            <person name="Suzuki Y."/>
            <person name="Anantharaman K."/>
            <person name="Probst A."/>
            <person name="Burstein D."/>
            <person name="Thomas B.C."/>
            <person name="Banfield J.F."/>
        </authorList>
    </citation>
    <scope>NUCLEOTIDE SEQUENCE [LARGE SCALE GENOMIC DNA]</scope>
    <source>
        <strain evidence="14">HGW-Kuenenbacteria-1</strain>
    </source>
</reference>
<dbReference type="InterPro" id="IPR008921">
    <property type="entry name" value="DNA_pol3_clamp-load_cplx_C"/>
</dbReference>
<evidence type="ECO:0000256" key="5">
    <source>
        <dbReference type="ARBA" id="ARBA00022723"/>
    </source>
</evidence>
<keyword evidence="9 11" id="KW-0239">DNA-directed DNA polymerase</keyword>
<dbReference type="SUPFAM" id="SSF52540">
    <property type="entry name" value="P-loop containing nucleoside triphosphate hydrolases"/>
    <property type="match status" value="1"/>
</dbReference>
<evidence type="ECO:0000256" key="11">
    <source>
        <dbReference type="RuleBase" id="RU364063"/>
    </source>
</evidence>
<keyword evidence="4 11" id="KW-0235">DNA replication</keyword>
<evidence type="ECO:0000256" key="10">
    <source>
        <dbReference type="ARBA" id="ARBA00049244"/>
    </source>
</evidence>